<name>A0ABT8U7D7_9FLAO</name>
<dbReference type="InterPro" id="IPR025455">
    <property type="entry name" value="DUF4276"/>
</dbReference>
<reference evidence="1" key="1">
    <citation type="submission" date="2023-07" db="EMBL/GenBank/DDBJ databases">
        <title>AMR profile of multidrug- resistance Chryseobacterium gambrini related strain.</title>
        <authorList>
            <person name="Kirdat K."/>
            <person name="Bhatt A."/>
            <person name="Kuyare S."/>
            <person name="Yadav A."/>
        </authorList>
    </citation>
    <scope>NUCLEOTIDE SEQUENCE</scope>
    <source>
        <strain evidence="1">APV-1</strain>
    </source>
</reference>
<sequence length="225" mass="26118">MNNKQLFIGLISEGTTDTRFLFSVVERTVEQLVFNFGGSTEIYIEELKKDSGKKFVNQIVDANLAHQKENFINILLVHSDADYKDDSKVLDEKFFPLLEEIKTNDEVLCKEIVPVIPIHMIESWMLADIDLFLDEISTNKTKTELGLNGNSETFTNPKNKIKEALQIINQEKPKKRRKDLQISDLYQIIGQKIEIDKLIQLNSFSKFYRQISDSLQKLKYINKKL</sequence>
<comment type="caution">
    <text evidence="1">The sequence shown here is derived from an EMBL/GenBank/DDBJ whole genome shotgun (WGS) entry which is preliminary data.</text>
</comment>
<protein>
    <submittedName>
        <fullName evidence="1">DUF4276 family protein</fullName>
    </submittedName>
</protein>
<dbReference type="RefSeq" id="WP_302718112.1">
    <property type="nucleotide sequence ID" value="NZ_JAULSJ010000043.1"/>
</dbReference>
<dbReference type="Pfam" id="PF14103">
    <property type="entry name" value="DUF4276"/>
    <property type="match status" value="1"/>
</dbReference>
<organism evidence="1 2">
    <name type="scientific">Chryseobacterium urinae</name>
    <dbReference type="NCBI Taxonomy" id="3058400"/>
    <lineage>
        <taxon>Bacteria</taxon>
        <taxon>Pseudomonadati</taxon>
        <taxon>Bacteroidota</taxon>
        <taxon>Flavobacteriia</taxon>
        <taxon>Flavobacteriales</taxon>
        <taxon>Weeksellaceae</taxon>
        <taxon>Chryseobacterium group</taxon>
        <taxon>Chryseobacterium</taxon>
    </lineage>
</organism>
<evidence type="ECO:0000313" key="2">
    <source>
        <dbReference type="Proteomes" id="UP001168128"/>
    </source>
</evidence>
<dbReference type="EMBL" id="JAULSJ010000043">
    <property type="protein sequence ID" value="MDO3426994.1"/>
    <property type="molecule type" value="Genomic_DNA"/>
</dbReference>
<gene>
    <name evidence="1" type="ORF">QWT87_19110</name>
</gene>
<keyword evidence="2" id="KW-1185">Reference proteome</keyword>
<proteinExistence type="predicted"/>
<evidence type="ECO:0000313" key="1">
    <source>
        <dbReference type="EMBL" id="MDO3426994.1"/>
    </source>
</evidence>
<dbReference type="Proteomes" id="UP001168128">
    <property type="component" value="Unassembled WGS sequence"/>
</dbReference>
<accession>A0ABT8U7D7</accession>